<feature type="domain" description="PDZ" evidence="7">
    <location>
        <begin position="545"/>
        <end position="631"/>
    </location>
</feature>
<dbReference type="PROSITE" id="PS00518">
    <property type="entry name" value="ZF_RING_1"/>
    <property type="match status" value="1"/>
</dbReference>
<dbReference type="EMBL" id="JBAMIC010000012">
    <property type="protein sequence ID" value="KAK7098714.1"/>
    <property type="molecule type" value="Genomic_DNA"/>
</dbReference>
<keyword evidence="1 4" id="KW-0479">Metal-binding</keyword>
<evidence type="ECO:0000313" key="10">
    <source>
        <dbReference type="Proteomes" id="UP001374579"/>
    </source>
</evidence>
<dbReference type="SUPFAM" id="SSF50156">
    <property type="entry name" value="PDZ domain-like"/>
    <property type="match status" value="4"/>
</dbReference>
<feature type="domain" description="RING-type" evidence="6">
    <location>
        <begin position="73"/>
        <end position="111"/>
    </location>
</feature>
<dbReference type="PROSITE" id="PS50145">
    <property type="entry name" value="ZF_TRAF"/>
    <property type="match status" value="1"/>
</dbReference>
<dbReference type="Gene3D" id="2.30.42.10">
    <property type="match status" value="4"/>
</dbReference>
<evidence type="ECO:0000259" key="6">
    <source>
        <dbReference type="PROSITE" id="PS50089"/>
    </source>
</evidence>
<feature type="compositionally biased region" description="Polar residues" evidence="5">
    <location>
        <begin position="7"/>
        <end position="20"/>
    </location>
</feature>
<feature type="region of interest" description="Disordered" evidence="5">
    <location>
        <begin position="1"/>
        <end position="37"/>
    </location>
</feature>
<dbReference type="Pfam" id="PF13923">
    <property type="entry name" value="zf-C3HC4_2"/>
    <property type="match status" value="1"/>
</dbReference>
<dbReference type="Pfam" id="PF02176">
    <property type="entry name" value="zf-TRAF"/>
    <property type="match status" value="1"/>
</dbReference>
<dbReference type="InterPro" id="IPR013083">
    <property type="entry name" value="Znf_RING/FYVE/PHD"/>
</dbReference>
<protein>
    <submittedName>
        <fullName evidence="9">Uncharacterized protein</fullName>
    </submittedName>
</protein>
<feature type="zinc finger region" description="TRAF-type" evidence="4">
    <location>
        <begin position="135"/>
        <end position="184"/>
    </location>
</feature>
<dbReference type="CDD" id="cd06679">
    <property type="entry name" value="PDZ3_LNX1_2-like"/>
    <property type="match status" value="1"/>
</dbReference>
<evidence type="ECO:0000256" key="1">
    <source>
        <dbReference type="ARBA" id="ARBA00022723"/>
    </source>
</evidence>
<dbReference type="CDD" id="cd16637">
    <property type="entry name" value="mRING-HC-C3HC3D_LNX1-like"/>
    <property type="match status" value="1"/>
</dbReference>
<feature type="domain" description="PDZ" evidence="7">
    <location>
        <begin position="209"/>
        <end position="293"/>
    </location>
</feature>
<dbReference type="InterPro" id="IPR017907">
    <property type="entry name" value="Znf_RING_CS"/>
</dbReference>
<dbReference type="PANTHER" id="PTHR19964:SF84">
    <property type="entry name" value="LIGAND OF NUMB PROTEIN X 2-LIKE ISOFORM X1"/>
    <property type="match status" value="1"/>
</dbReference>
<evidence type="ECO:0000256" key="2">
    <source>
        <dbReference type="ARBA" id="ARBA00022771"/>
    </source>
</evidence>
<dbReference type="InterPro" id="IPR001478">
    <property type="entry name" value="PDZ"/>
</dbReference>
<feature type="domain" description="PDZ" evidence="7">
    <location>
        <begin position="307"/>
        <end position="389"/>
    </location>
</feature>
<dbReference type="PROSITE" id="PS50106">
    <property type="entry name" value="PDZ"/>
    <property type="match status" value="4"/>
</dbReference>
<sequence length="635" mass="69531">MLEENVTGDSAGTSTHSSDVSCEEGSPEKQQNSMSLPHSTWDPTVCASCGQLHEPQGTHLYDYYQAVDEDLMCQICLQPLVSPLDTRCGHTFCARCLRNYLRIQRQCPIDRKALSLKECQLSSILVRRLLDKLLVVCPNVDYCEEVLPRCELETHLLHRCRGAVTRCIKSTLGCAFQGPRSALQSHLWECAFRDLASGKNPVSEGEVSTIEIQRGEDDQLNISIVGGADTPLICTVIQEIFADGAVERDGRLKPGDQILEVNGMDLTQASHYHAHQALTNFLPVCRLTVYRERAEDSRPIEKEEILKITLMKHKSRQLGIKLVGKRNGPGVYILTLIPGSLAACDGRLKPDDRVLEINSTDVMYGSQEQAAHIIQVCPDKVQFVVSRTSRPQTPDLIRSTSVELARIGAFSLDCDPPVSPLHNVCKERLVSLNKDSSESLGISIAGGVLSQRGDTPVYVTNINQGGPIGRCRQVKKGDVILSINTINLLGLTHAEAVRQIKLQSSVRNLSLKIIEGAETLDGSGNFSPSWMYWLQMPKVCHSFKTITLLRSPSGSLGFSVAGGWDCSHGNLPIFVKSIVPDTPAAKDGRLKCGDVIVSVNEHGLEKVTHSTAVEILKQVDGAVMLTVTSWPGTVV</sequence>
<keyword evidence="10" id="KW-1185">Reference proteome</keyword>
<dbReference type="Gene3D" id="3.30.40.10">
    <property type="entry name" value="Zinc/RING finger domain, C3HC4 (zinc finger)"/>
    <property type="match status" value="1"/>
</dbReference>
<dbReference type="SUPFAM" id="SSF49599">
    <property type="entry name" value="TRAF domain-like"/>
    <property type="match status" value="1"/>
</dbReference>
<dbReference type="InterPro" id="IPR036034">
    <property type="entry name" value="PDZ_sf"/>
</dbReference>
<dbReference type="SMART" id="SM00184">
    <property type="entry name" value="RING"/>
    <property type="match status" value="1"/>
</dbReference>
<dbReference type="SMART" id="SM00228">
    <property type="entry name" value="PDZ"/>
    <property type="match status" value="4"/>
</dbReference>
<dbReference type="SUPFAM" id="SSF57850">
    <property type="entry name" value="RING/U-box"/>
    <property type="match status" value="1"/>
</dbReference>
<keyword evidence="2 4" id="KW-0863">Zinc-finger</keyword>
<dbReference type="Pfam" id="PF00595">
    <property type="entry name" value="PDZ"/>
    <property type="match status" value="4"/>
</dbReference>
<dbReference type="InterPro" id="IPR051342">
    <property type="entry name" value="PDZ_scaffold"/>
</dbReference>
<evidence type="ECO:0000313" key="9">
    <source>
        <dbReference type="EMBL" id="KAK7098714.1"/>
    </source>
</evidence>
<dbReference type="Proteomes" id="UP001374579">
    <property type="component" value="Unassembled WGS sequence"/>
</dbReference>
<dbReference type="PROSITE" id="PS50089">
    <property type="entry name" value="ZF_RING_2"/>
    <property type="match status" value="1"/>
</dbReference>
<keyword evidence="3 4" id="KW-0862">Zinc</keyword>
<evidence type="ECO:0000256" key="3">
    <source>
        <dbReference type="ARBA" id="ARBA00022833"/>
    </source>
</evidence>
<name>A0AAN9B4W2_9CAEN</name>
<evidence type="ECO:0000256" key="4">
    <source>
        <dbReference type="PROSITE-ProRule" id="PRU00207"/>
    </source>
</evidence>
<evidence type="ECO:0000256" key="5">
    <source>
        <dbReference type="SAM" id="MobiDB-lite"/>
    </source>
</evidence>
<dbReference type="InterPro" id="IPR001841">
    <property type="entry name" value="Znf_RING"/>
</dbReference>
<organism evidence="9 10">
    <name type="scientific">Littorina saxatilis</name>
    <dbReference type="NCBI Taxonomy" id="31220"/>
    <lineage>
        <taxon>Eukaryota</taxon>
        <taxon>Metazoa</taxon>
        <taxon>Spiralia</taxon>
        <taxon>Lophotrochozoa</taxon>
        <taxon>Mollusca</taxon>
        <taxon>Gastropoda</taxon>
        <taxon>Caenogastropoda</taxon>
        <taxon>Littorinimorpha</taxon>
        <taxon>Littorinoidea</taxon>
        <taxon>Littorinidae</taxon>
        <taxon>Littorina</taxon>
    </lineage>
</organism>
<dbReference type="CDD" id="cd06680">
    <property type="entry name" value="PDZ4_LNX1_2-like"/>
    <property type="match status" value="1"/>
</dbReference>
<feature type="domain" description="PDZ" evidence="7">
    <location>
        <begin position="429"/>
        <end position="515"/>
    </location>
</feature>
<dbReference type="InterPro" id="IPR001293">
    <property type="entry name" value="Znf_TRAF"/>
</dbReference>
<reference evidence="9 10" key="1">
    <citation type="submission" date="2024-02" db="EMBL/GenBank/DDBJ databases">
        <title>Chromosome-scale genome assembly of the rough periwinkle Littorina saxatilis.</title>
        <authorList>
            <person name="De Jode A."/>
            <person name="Faria R."/>
            <person name="Formenti G."/>
            <person name="Sims Y."/>
            <person name="Smith T.P."/>
            <person name="Tracey A."/>
            <person name="Wood J.M.D."/>
            <person name="Zagrodzka Z.B."/>
            <person name="Johannesson K."/>
            <person name="Butlin R.K."/>
            <person name="Leder E.H."/>
        </authorList>
    </citation>
    <scope>NUCLEOTIDE SEQUENCE [LARGE SCALE GENOMIC DNA]</scope>
    <source>
        <strain evidence="9">Snail1</strain>
        <tissue evidence="9">Muscle</tissue>
    </source>
</reference>
<dbReference type="CDD" id="cd06678">
    <property type="entry name" value="PDZ2_LNX1_2-like"/>
    <property type="match status" value="1"/>
</dbReference>
<feature type="compositionally biased region" description="Polar residues" evidence="5">
    <location>
        <begin position="28"/>
        <end position="37"/>
    </location>
</feature>
<comment type="caution">
    <text evidence="9">The sequence shown here is derived from an EMBL/GenBank/DDBJ whole genome shotgun (WGS) entry which is preliminary data.</text>
</comment>
<feature type="domain" description="TRAF-type" evidence="8">
    <location>
        <begin position="135"/>
        <end position="184"/>
    </location>
</feature>
<dbReference type="AlphaFoldDB" id="A0AAN9B4W2"/>
<gene>
    <name evidence="9" type="ORF">V1264_002955</name>
</gene>
<proteinExistence type="predicted"/>
<dbReference type="GO" id="GO:0008270">
    <property type="term" value="F:zinc ion binding"/>
    <property type="evidence" value="ECO:0007669"/>
    <property type="project" value="UniProtKB-KW"/>
</dbReference>
<evidence type="ECO:0000259" key="8">
    <source>
        <dbReference type="PROSITE" id="PS50145"/>
    </source>
</evidence>
<evidence type="ECO:0000259" key="7">
    <source>
        <dbReference type="PROSITE" id="PS50106"/>
    </source>
</evidence>
<accession>A0AAN9B4W2</accession>
<dbReference type="PANTHER" id="PTHR19964">
    <property type="entry name" value="MULTIPLE PDZ DOMAIN PROTEIN"/>
    <property type="match status" value="1"/>
</dbReference>